<evidence type="ECO:0000259" key="1">
    <source>
        <dbReference type="Pfam" id="PF07833"/>
    </source>
</evidence>
<dbReference type="KEGG" id="pib:BBD41_16520"/>
<dbReference type="EMBL" id="CP016809">
    <property type="protein sequence ID" value="ANY74055.1"/>
    <property type="molecule type" value="Genomic_DNA"/>
</dbReference>
<sequence>MARQGKALKSNQTTVGKKWLIVTLAGVIWVSPVLSGSLPVIDKLSPASVAYAATTSVKKLGEEIITSGAVLMKYQYTSSTGAKSHANVVRVDLNNPYVKLDVMAGKGNQFTTRQSTGGMAKEHGAVAAINGDFFITNREGAPMGPQVSNGDLMSSPSALKGMYAFAVTKDGKPILDEFAFSGSITAENGATFPLAGINKTAYNPEGTGSTFSHVNAAYLYTSAWKAIDRPLNSSTTPTEVMVTDGVITDISVMAGLPTAVPEGSYVLRTHGAAAEFVKNNLEVGQKLTADYTLVSKKSGQKLDPSSLQMMIGGHTILVDNGKAASFSRNVNDLGGTRARTAVGYSKDGRYAYLIATERNDGSTGMTLQQLQDFMSKIGVWKGMNLDGGGSTTMVNRPLAEMNTELTFPTEYGTTQRSVVNALGVFSTAPKGSLKGLKVSGSSTLLIGQTGSYELKGYDTYYNPIDAGSIKPTWKSSNGNLAINGQSIKAVKPGTSTLTAVSSGTKAAMQVNVLGADDLAALTTAVSSAPLKAGTSVSVPVTAVTRSGQSLEVPNSTLKWEFIGFKGSVKDGRLTVTSVNSNTKVGYAIARYDGFSTVVILSAAGESTWENFENASYPIKFTTNVPSVTGTASIVKGSESHADSKVLKLTYDMTGGLGQKMYAYAEFNGTTGKTIPAQATSMAIDVEGDSSLNWLRAELKDNNGKTVYVDLAKAIDWTGWKTLNIDLTGYNIAFPAQLKRMYVVNVDEGQDERALTGSVSFDDIRFTMPAVAGNEGLPTGKAVMTIGQKSLVLNGSKVAIDSAPILKNGTTYVPIKHVLDAFGGQATWNQSAQRVGVLRGGMLLELTVGKKEFILNGKRHSAAVAPMVQGGRTLVPLRLVSEQLGLKVKWDKNTKTVTIES</sequence>
<dbReference type="Pfam" id="PF07833">
    <property type="entry name" value="Cu_amine_oxidN1"/>
    <property type="match status" value="1"/>
</dbReference>
<dbReference type="InterPro" id="IPR012854">
    <property type="entry name" value="Cu_amine_oxidase-like_N"/>
</dbReference>
<dbReference type="PANTHER" id="PTHR40446:SF2">
    <property type="entry name" value="N-ACETYLGLUCOSAMINE-1-PHOSPHODIESTER ALPHA-N-ACETYLGLUCOSAMINIDASE"/>
    <property type="match status" value="1"/>
</dbReference>
<accession>A0A1B2E257</accession>
<organism evidence="3">
    <name type="scientific">Paenibacillus ihbetae</name>
    <dbReference type="NCBI Taxonomy" id="1870820"/>
    <lineage>
        <taxon>Bacteria</taxon>
        <taxon>Bacillati</taxon>
        <taxon>Bacillota</taxon>
        <taxon>Bacilli</taxon>
        <taxon>Bacillales</taxon>
        <taxon>Paenibacillaceae</taxon>
        <taxon>Paenibacillus</taxon>
    </lineage>
</organism>
<feature type="domain" description="Phosphodiester glycosidase" evidence="2">
    <location>
        <begin position="247"/>
        <end position="425"/>
    </location>
</feature>
<protein>
    <submittedName>
        <fullName evidence="3">Copper amine oxidase</fullName>
    </submittedName>
</protein>
<dbReference type="AlphaFoldDB" id="A0A1B2E257"/>
<proteinExistence type="predicted"/>
<gene>
    <name evidence="3" type="ORF">BBD41_16520</name>
</gene>
<feature type="domain" description="Copper amine oxidase-like N-terminal" evidence="1">
    <location>
        <begin position="791"/>
        <end position="898"/>
    </location>
</feature>
<dbReference type="SUPFAM" id="SSF55383">
    <property type="entry name" value="Copper amine oxidase, domain N"/>
    <property type="match status" value="1"/>
</dbReference>
<dbReference type="InterPro" id="IPR018711">
    <property type="entry name" value="NAGPA"/>
</dbReference>
<dbReference type="PANTHER" id="PTHR40446">
    <property type="entry name" value="N-ACETYLGLUCOSAMINE-1-PHOSPHODIESTER ALPHA-N-ACETYLGLUCOSAMINIDASE"/>
    <property type="match status" value="1"/>
</dbReference>
<dbReference type="InterPro" id="IPR036582">
    <property type="entry name" value="Mao_N_sf"/>
</dbReference>
<reference evidence="3" key="1">
    <citation type="submission" date="2016-08" db="EMBL/GenBank/DDBJ databases">
        <title>Complete Genome Seqeunce of Paenibacillus sp. nov. IHBB 9852 from high altitute lake of Indian trans-Himalayas.</title>
        <authorList>
            <person name="Kiran S."/>
            <person name="Swarnkar M.K."/>
            <person name="Rana A."/>
            <person name="Tewari R."/>
            <person name="Gulati A."/>
        </authorList>
    </citation>
    <scope>NUCLEOTIDE SEQUENCE [LARGE SCALE GENOMIC DNA]</scope>
    <source>
        <strain evidence="3">IHBB 9852</strain>
    </source>
</reference>
<evidence type="ECO:0000259" key="2">
    <source>
        <dbReference type="Pfam" id="PF09992"/>
    </source>
</evidence>
<dbReference type="Gene3D" id="3.30.457.10">
    <property type="entry name" value="Copper amine oxidase-like, N-terminal domain"/>
    <property type="match status" value="2"/>
</dbReference>
<name>A0A1B2E257_9BACL</name>
<evidence type="ECO:0000313" key="3">
    <source>
        <dbReference type="EMBL" id="ANY74055.1"/>
    </source>
</evidence>
<dbReference type="RefSeq" id="WP_099478249.1">
    <property type="nucleotide sequence ID" value="NZ_CP016809.1"/>
</dbReference>
<dbReference type="Pfam" id="PF09992">
    <property type="entry name" value="NAGPA"/>
    <property type="match status" value="1"/>
</dbReference>